<dbReference type="OrthoDB" id="196644at2"/>
<feature type="chain" id="PRO_5021250257" description="DUF4136 domain-containing protein" evidence="1">
    <location>
        <begin position="27"/>
        <end position="185"/>
    </location>
</feature>
<proteinExistence type="predicted"/>
<name>A0A4Y8PG75_9BACT</name>
<organism evidence="2 3">
    <name type="scientific">Methylacidiphilum caldifontis</name>
    <dbReference type="NCBI Taxonomy" id="2795386"/>
    <lineage>
        <taxon>Bacteria</taxon>
        <taxon>Pseudomonadati</taxon>
        <taxon>Verrucomicrobiota</taxon>
        <taxon>Methylacidiphilae</taxon>
        <taxon>Methylacidiphilales</taxon>
        <taxon>Methylacidiphilaceae</taxon>
        <taxon>Methylacidiphilum (ex Ratnadevi et al. 2023)</taxon>
    </lineage>
</organism>
<accession>A0A4Y8PG75</accession>
<evidence type="ECO:0000313" key="2">
    <source>
        <dbReference type="EMBL" id="TFE71254.1"/>
    </source>
</evidence>
<dbReference type="EMBL" id="LXQC01000079">
    <property type="protein sequence ID" value="TFE71254.1"/>
    <property type="molecule type" value="Genomic_DNA"/>
</dbReference>
<evidence type="ECO:0000256" key="1">
    <source>
        <dbReference type="SAM" id="SignalP"/>
    </source>
</evidence>
<dbReference type="AlphaFoldDB" id="A0A4Y8PG75"/>
<evidence type="ECO:0000313" key="3">
    <source>
        <dbReference type="Proteomes" id="UP000297713"/>
    </source>
</evidence>
<sequence length="185" mass="21317">MKSCLWKRKILLCAFLILFSLSLTHASTEYIAYEHPKMRVGNGGKVVRIKRVDVWLEGSPAMRYWIDGVLMDERTTENWAKVDKEKKEAIKKAVDKARDKHANGVVRLYSKVLREKRTETYYDSLGMGYGYGMLGYPFGFGDPFWGPMMYPGFGMGYGGPVQSSTQLITVFHIRSKFDIIHYNTY</sequence>
<reference evidence="2 3" key="1">
    <citation type="submission" date="2016-05" db="EMBL/GenBank/DDBJ databases">
        <title>Diversity and Homogeneity among Thermoacidophilic Verrucomicrobia Methanotrophs Linked with Geographical Origin.</title>
        <authorList>
            <person name="Erikstad H.-A."/>
            <person name="Smestad N.B."/>
            <person name="Ceballos R.M."/>
            <person name="Birkeland N.-K."/>
        </authorList>
    </citation>
    <scope>NUCLEOTIDE SEQUENCE [LARGE SCALE GENOMIC DNA]</scope>
    <source>
        <strain evidence="2 3">Phi</strain>
    </source>
</reference>
<protein>
    <recommendedName>
        <fullName evidence="4">DUF4136 domain-containing protein</fullName>
    </recommendedName>
</protein>
<keyword evidence="1" id="KW-0732">Signal</keyword>
<dbReference type="RefSeq" id="WP_134439242.1">
    <property type="nucleotide sequence ID" value="NZ_LXQC01000079.1"/>
</dbReference>
<evidence type="ECO:0008006" key="4">
    <source>
        <dbReference type="Google" id="ProtNLM"/>
    </source>
</evidence>
<dbReference type="Proteomes" id="UP000297713">
    <property type="component" value="Unassembled WGS sequence"/>
</dbReference>
<feature type="signal peptide" evidence="1">
    <location>
        <begin position="1"/>
        <end position="26"/>
    </location>
</feature>
<gene>
    <name evidence="2" type="ORF">A7Q10_04535</name>
</gene>
<keyword evidence="3" id="KW-1185">Reference proteome</keyword>
<comment type="caution">
    <text evidence="2">The sequence shown here is derived from an EMBL/GenBank/DDBJ whole genome shotgun (WGS) entry which is preliminary data.</text>
</comment>